<dbReference type="Proteomes" id="UP000655366">
    <property type="component" value="Unassembled WGS sequence"/>
</dbReference>
<dbReference type="AlphaFoldDB" id="A0A931G9J9"/>
<accession>A0A931G9J9</accession>
<reference evidence="1 2" key="1">
    <citation type="submission" date="2020-11" db="EMBL/GenBank/DDBJ databases">
        <title>Arthrobacter antarcticus sp. nov., isolated from Antarctic Soil.</title>
        <authorList>
            <person name="Li J."/>
        </authorList>
    </citation>
    <scope>NUCLEOTIDE SEQUENCE [LARGE SCALE GENOMIC DNA]</scope>
    <source>
        <strain evidence="1 2">Z1-20</strain>
    </source>
</reference>
<proteinExistence type="predicted"/>
<evidence type="ECO:0000313" key="2">
    <source>
        <dbReference type="Proteomes" id="UP000655366"/>
    </source>
</evidence>
<keyword evidence="2" id="KW-1185">Reference proteome</keyword>
<dbReference type="EMBL" id="JADNYM010000005">
    <property type="protein sequence ID" value="MBG0738762.1"/>
    <property type="molecule type" value="Genomic_DNA"/>
</dbReference>
<sequence length="54" mass="5678">MTEDAAPGARAEISAQLQYYIHAAPAPVAPVPPSVYSTAIHQLLDDFDRANGAV</sequence>
<comment type="caution">
    <text evidence="1">The sequence shown here is derived from an EMBL/GenBank/DDBJ whole genome shotgun (WGS) entry which is preliminary data.</text>
</comment>
<protein>
    <submittedName>
        <fullName evidence="1">Uncharacterized protein</fullName>
    </submittedName>
</protein>
<gene>
    <name evidence="1" type="ORF">IV500_04930</name>
</gene>
<evidence type="ECO:0000313" key="1">
    <source>
        <dbReference type="EMBL" id="MBG0738762.1"/>
    </source>
</evidence>
<dbReference type="RefSeq" id="WP_196395702.1">
    <property type="nucleotide sequence ID" value="NZ_JADNYM010000005.1"/>
</dbReference>
<organism evidence="1 2">
    <name type="scientific">Arthrobacter terrae</name>
    <dbReference type="NCBI Taxonomy" id="2935737"/>
    <lineage>
        <taxon>Bacteria</taxon>
        <taxon>Bacillati</taxon>
        <taxon>Actinomycetota</taxon>
        <taxon>Actinomycetes</taxon>
        <taxon>Micrococcales</taxon>
        <taxon>Micrococcaceae</taxon>
        <taxon>Arthrobacter</taxon>
    </lineage>
</organism>
<name>A0A931G9J9_9MICC</name>